<gene>
    <name evidence="1" type="ORF">C7S16_5883</name>
</gene>
<dbReference type="EMBL" id="QXCT01000001">
    <property type="protein sequence ID" value="MDW9253143.1"/>
    <property type="molecule type" value="Genomic_DNA"/>
</dbReference>
<evidence type="ECO:0000313" key="2">
    <source>
        <dbReference type="Proteomes" id="UP001272137"/>
    </source>
</evidence>
<accession>A0AAW9CVT6</accession>
<name>A0AAW9CVT6_BURTH</name>
<dbReference type="AlphaFoldDB" id="A0AAW9CVT6"/>
<dbReference type="Proteomes" id="UP001272137">
    <property type="component" value="Unassembled WGS sequence"/>
</dbReference>
<comment type="caution">
    <text evidence="1">The sequence shown here is derived from an EMBL/GenBank/DDBJ whole genome shotgun (WGS) entry which is preliminary data.</text>
</comment>
<reference evidence="1" key="1">
    <citation type="submission" date="2018-08" db="EMBL/GenBank/DDBJ databases">
        <title>Identification of Burkholderia cepacia strains that express a Burkholderia pseudomallei-like capsular polysaccharide.</title>
        <authorList>
            <person name="Burtnick M.N."/>
            <person name="Vongsouvath M."/>
            <person name="Newton P."/>
            <person name="Wuthiekanun V."/>
            <person name="Limmathurotsakul D."/>
            <person name="Brett P.J."/>
            <person name="Chantratita N."/>
            <person name="Dance D.A."/>
        </authorList>
    </citation>
    <scope>NUCLEOTIDE SEQUENCE</scope>
    <source>
        <strain evidence="1">SBXCC001</strain>
    </source>
</reference>
<organism evidence="1 2">
    <name type="scientific">Burkholderia thailandensis</name>
    <dbReference type="NCBI Taxonomy" id="57975"/>
    <lineage>
        <taxon>Bacteria</taxon>
        <taxon>Pseudomonadati</taxon>
        <taxon>Pseudomonadota</taxon>
        <taxon>Betaproteobacteria</taxon>
        <taxon>Burkholderiales</taxon>
        <taxon>Burkholderiaceae</taxon>
        <taxon>Burkholderia</taxon>
        <taxon>pseudomallei group</taxon>
    </lineage>
</organism>
<sequence length="44" mass="5326">MLYSGYQCRMVVSNNQIDFHFTPNLHEYNIDLAFKSIRYRVEPD</sequence>
<evidence type="ECO:0000313" key="1">
    <source>
        <dbReference type="EMBL" id="MDW9253143.1"/>
    </source>
</evidence>
<protein>
    <submittedName>
        <fullName evidence="1">Uncharacterized protein</fullName>
    </submittedName>
</protein>
<proteinExistence type="predicted"/>